<feature type="domain" description="Calcineurin-like phosphoesterase" evidence="2">
    <location>
        <begin position="113"/>
        <end position="312"/>
    </location>
</feature>
<accession>A0AAE3VJM6</accession>
<dbReference type="InterPro" id="IPR004843">
    <property type="entry name" value="Calcineurin-like_PHP"/>
</dbReference>
<dbReference type="EMBL" id="JAUSVL010000001">
    <property type="protein sequence ID" value="MDQ0291531.1"/>
    <property type="molecule type" value="Genomic_DNA"/>
</dbReference>
<evidence type="ECO:0000256" key="1">
    <source>
        <dbReference type="SAM" id="SignalP"/>
    </source>
</evidence>
<keyword evidence="1" id="KW-0732">Signal</keyword>
<comment type="caution">
    <text evidence="3">The sequence shown here is derived from an EMBL/GenBank/DDBJ whole genome shotgun (WGS) entry which is preliminary data.</text>
</comment>
<dbReference type="Proteomes" id="UP001238163">
    <property type="component" value="Unassembled WGS sequence"/>
</dbReference>
<dbReference type="InterPro" id="IPR051918">
    <property type="entry name" value="STPP_CPPED1"/>
</dbReference>
<reference evidence="3" key="1">
    <citation type="submission" date="2023-07" db="EMBL/GenBank/DDBJ databases">
        <title>Genomic Encyclopedia of Type Strains, Phase IV (KMG-IV): sequencing the most valuable type-strain genomes for metagenomic binning, comparative biology and taxonomic classification.</title>
        <authorList>
            <person name="Goeker M."/>
        </authorList>
    </citation>
    <scope>NUCLEOTIDE SEQUENCE</scope>
    <source>
        <strain evidence="3">DSM 24202</strain>
    </source>
</reference>
<sequence length="588" mass="64350">MISSLRRLCVLAVLPGLLTAATFNGHIFLDQNRNGRLDAGENGLAGVVVSDGHAVVQSAADGRFSLDSTEAKPLLWYCRPSDHEPVGAFWCWGDAGKEHDFGLAAAPQDREFNIVQFTDTHLTAGKIPALKGFIEQLGALPAPFAFAINTGDLVGNSDTLPVDKGIEQFDAYEQGIADRTFPLFHVIGNHEHAMSNNPERDLNHEFYGKGLFRHRFGPTYYSFDWAGVRFYALDGTQMHKGLGYREALGDEQLAWLEKDLALLKPGTPIILFCHEPQAGIPGHSGGLRDQDRLAKLLQGHNLQAAFCGHLHNNYEARLNDAPIFVTGALSGAWWGGPNSDGSPQGYRLISVNDGVFQRTAYFNREGHNAIARIAPSAGDIGSGEQTLTVSVLDYGKPVELTASVRNYDVALAPVMSSREPLWSFWTLSFDSATWPDNLYTIDFKALQDGKESTSSTRCLLINGNGDKAFAAEHDYVLHFIYVRADADAELLVNDQVIGSIAKGRPCGRSEKGSVAIPRNIMRRLNALSIRPAPGQTGRVAISHVTIKYQREDKKTVTVSDPRYYSHSSFSVNAEKPASAGKRYFAVTD</sequence>
<dbReference type="PANTHER" id="PTHR43143">
    <property type="entry name" value="METALLOPHOSPHOESTERASE, CALCINEURIN SUPERFAMILY"/>
    <property type="match status" value="1"/>
</dbReference>
<name>A0AAE3VJM6_9BACT</name>
<dbReference type="PANTHER" id="PTHR43143:SF1">
    <property type="entry name" value="SERINE_THREONINE-PROTEIN PHOSPHATASE CPPED1"/>
    <property type="match status" value="1"/>
</dbReference>
<feature type="signal peptide" evidence="1">
    <location>
        <begin position="1"/>
        <end position="20"/>
    </location>
</feature>
<dbReference type="InterPro" id="IPR029052">
    <property type="entry name" value="Metallo-depent_PP-like"/>
</dbReference>
<protein>
    <recommendedName>
        <fullName evidence="2">Calcineurin-like phosphoesterase domain-containing protein</fullName>
    </recommendedName>
</protein>
<gene>
    <name evidence="3" type="ORF">J3R75_003638</name>
</gene>
<dbReference type="GO" id="GO:0016787">
    <property type="term" value="F:hydrolase activity"/>
    <property type="evidence" value="ECO:0007669"/>
    <property type="project" value="InterPro"/>
</dbReference>
<dbReference type="RefSeq" id="WP_307264448.1">
    <property type="nucleotide sequence ID" value="NZ_JAUSVL010000001.1"/>
</dbReference>
<dbReference type="Gene3D" id="3.60.21.10">
    <property type="match status" value="1"/>
</dbReference>
<dbReference type="AlphaFoldDB" id="A0AAE3VJM6"/>
<feature type="chain" id="PRO_5041988325" description="Calcineurin-like phosphoesterase domain-containing protein" evidence="1">
    <location>
        <begin position="21"/>
        <end position="588"/>
    </location>
</feature>
<evidence type="ECO:0000313" key="3">
    <source>
        <dbReference type="EMBL" id="MDQ0291531.1"/>
    </source>
</evidence>
<organism evidence="3 4">
    <name type="scientific">Oligosphaera ethanolica</name>
    <dbReference type="NCBI Taxonomy" id="760260"/>
    <lineage>
        <taxon>Bacteria</taxon>
        <taxon>Pseudomonadati</taxon>
        <taxon>Lentisphaerota</taxon>
        <taxon>Oligosphaeria</taxon>
        <taxon>Oligosphaerales</taxon>
        <taxon>Oligosphaeraceae</taxon>
        <taxon>Oligosphaera</taxon>
    </lineage>
</organism>
<dbReference type="SUPFAM" id="SSF56300">
    <property type="entry name" value="Metallo-dependent phosphatases"/>
    <property type="match status" value="1"/>
</dbReference>
<evidence type="ECO:0000259" key="2">
    <source>
        <dbReference type="Pfam" id="PF00149"/>
    </source>
</evidence>
<evidence type="ECO:0000313" key="4">
    <source>
        <dbReference type="Proteomes" id="UP001238163"/>
    </source>
</evidence>
<keyword evidence="4" id="KW-1185">Reference proteome</keyword>
<proteinExistence type="predicted"/>
<dbReference type="Pfam" id="PF00149">
    <property type="entry name" value="Metallophos"/>
    <property type="match status" value="1"/>
</dbReference>